<evidence type="ECO:0000313" key="2">
    <source>
        <dbReference type="EMBL" id="MPQ63958.1"/>
    </source>
</evidence>
<feature type="signal peptide" evidence="1">
    <location>
        <begin position="1"/>
        <end position="29"/>
    </location>
</feature>
<dbReference type="Proteomes" id="UP000342249">
    <property type="component" value="Unassembled WGS sequence"/>
</dbReference>
<organism evidence="2 3">
    <name type="scientific">Clostridium estertheticum</name>
    <dbReference type="NCBI Taxonomy" id="238834"/>
    <lineage>
        <taxon>Bacteria</taxon>
        <taxon>Bacillati</taxon>
        <taxon>Bacillota</taxon>
        <taxon>Clostridia</taxon>
        <taxon>Eubacteriales</taxon>
        <taxon>Clostridiaceae</taxon>
        <taxon>Clostridium</taxon>
    </lineage>
</organism>
<keyword evidence="1" id="KW-0732">Signal</keyword>
<feature type="chain" id="PRO_5030135195" evidence="1">
    <location>
        <begin position="30"/>
        <end position="279"/>
    </location>
</feature>
<dbReference type="Gene3D" id="2.60.40.10">
    <property type="entry name" value="Immunoglobulins"/>
    <property type="match status" value="1"/>
</dbReference>
<evidence type="ECO:0000256" key="1">
    <source>
        <dbReference type="SAM" id="SignalP"/>
    </source>
</evidence>
<protein>
    <submittedName>
        <fullName evidence="2">Uncharacterized protein</fullName>
    </submittedName>
</protein>
<proteinExistence type="predicted"/>
<comment type="caution">
    <text evidence="2">The sequence shown here is derived from an EMBL/GenBank/DDBJ whole genome shotgun (WGS) entry which is preliminary data.</text>
</comment>
<dbReference type="Gene3D" id="3.10.20.320">
    <property type="entry name" value="Putative peptidoglycan bound protein (lpxtg motif)"/>
    <property type="match status" value="1"/>
</dbReference>
<dbReference type="InterPro" id="IPR013783">
    <property type="entry name" value="Ig-like_fold"/>
</dbReference>
<dbReference type="RefSeq" id="WP_152753360.1">
    <property type="nucleotide sequence ID" value="NZ_SPSE01000044.1"/>
</dbReference>
<dbReference type="AlphaFoldDB" id="A0A5N7J5F4"/>
<evidence type="ECO:0000313" key="3">
    <source>
        <dbReference type="Proteomes" id="UP000342249"/>
    </source>
</evidence>
<gene>
    <name evidence="2" type="ORF">E4V82_17825</name>
</gene>
<accession>A0A5N7J5F4</accession>
<name>A0A5N7J5F4_9CLOT</name>
<sequence>MSKLKEILVCSMMVAMLSIPATLSRQVMAIEVSKYSVPDFSIMIGNRLYTLEYANDKKNESEITKAIAGNIGDIYIKTTGDNWVDNSTGGEVAVSIINKLDVKLFNGVAVETPSVKKGSIIFKSVDIDTNLQLGNLAYKIGDIGTVCEGYASAIDGYTFVSADATFTGKFASLDQPITLNYKKQNIIVNVPPTTMVTGITANQMFNESDNAYVLVQAVDEDKETTKIRVSLDGVEMANVNKTYMFQLNTRIVGGHVLKINSVDKQGLVGEEQTFVYIVR</sequence>
<reference evidence="2 3" key="1">
    <citation type="journal article" date="2019" name="Lett. Appl. Microbiol.">
        <title>A case of 'blown pack' spoilage of vacuum-packaged pork likely associated with Clostridium estertheticum in Canada.</title>
        <authorList>
            <person name="Zhang P."/>
            <person name="Ward P."/>
            <person name="McMullen L.M."/>
            <person name="Yang X."/>
        </authorList>
    </citation>
    <scope>NUCLEOTIDE SEQUENCE [LARGE SCALE GENOMIC DNA]</scope>
    <source>
        <strain evidence="2 3">MA19</strain>
    </source>
</reference>
<dbReference type="EMBL" id="SPSF01000043">
    <property type="protein sequence ID" value="MPQ63958.1"/>
    <property type="molecule type" value="Genomic_DNA"/>
</dbReference>